<comment type="caution">
    <text evidence="1">The sequence shown here is derived from an EMBL/GenBank/DDBJ whole genome shotgun (WGS) entry which is preliminary data.</text>
</comment>
<evidence type="ECO:0000313" key="2">
    <source>
        <dbReference type="Proteomes" id="UP001204579"/>
    </source>
</evidence>
<reference evidence="1 2" key="1">
    <citation type="submission" date="2022-08" db="EMBL/GenBank/DDBJ databases">
        <authorList>
            <person name="Zeman M."/>
            <person name="Kubasova T."/>
        </authorList>
    </citation>
    <scope>NUCLEOTIDE SEQUENCE [LARGE SCALE GENOMIC DNA]</scope>
    <source>
        <strain evidence="1 2">ET62</strain>
    </source>
</reference>
<gene>
    <name evidence="1" type="ORF">NW209_06325</name>
</gene>
<accession>A0AAW5N9R3</accession>
<proteinExistence type="predicted"/>
<dbReference type="EMBL" id="JANRHJ010000006">
    <property type="protein sequence ID" value="MCR8873629.1"/>
    <property type="molecule type" value="Genomic_DNA"/>
</dbReference>
<dbReference type="RefSeq" id="WP_258335625.1">
    <property type="nucleotide sequence ID" value="NZ_CAUBSI010000009.1"/>
</dbReference>
<name>A0AAW5N9R3_9BACT</name>
<protein>
    <recommendedName>
        <fullName evidence="3">DUF4263 domain-containing protein</fullName>
    </recommendedName>
</protein>
<dbReference type="Proteomes" id="UP001204579">
    <property type="component" value="Unassembled WGS sequence"/>
</dbReference>
<sequence length="391" mass="46702">MIEQKEKQKWHLVRNNNGEWICSDQVVYLDDFSTMIYHLRAKKHGLPLSPQTDYEGETWYYRHEVEAIEAVMKAEQQEMKSRKLKTTPVKREISEKEINDITMNMLKPNANGCFDALDEECRLWQELENNPPQCWKNILEDKALYVEIRKDNYVNVYYYGGNVALLRWTGGKITAETHRKYLGKPDETDLYQDCTEILHSKEGLDLIKENIREEYHKLSKREKTDEQNRVYTSNEKWVQGELKLRFPKRYIDSEFAYRIGKNNLIRFDMVELKGNELRFIEIKLITDSRLRSNDKKPEIINQMTKYSHFIREHTEVLKDYYTKLLRIKKRIGLWNGETEIEHIALKPILLIVNTYKGILSKGRENRKNSIEELKENTMFETIIVSYPDLCR</sequence>
<evidence type="ECO:0000313" key="1">
    <source>
        <dbReference type="EMBL" id="MCR8873629.1"/>
    </source>
</evidence>
<evidence type="ECO:0008006" key="3">
    <source>
        <dbReference type="Google" id="ProtNLM"/>
    </source>
</evidence>
<organism evidence="1 2">
    <name type="scientific">Phocaeicola barnesiae</name>
    <dbReference type="NCBI Taxonomy" id="376804"/>
    <lineage>
        <taxon>Bacteria</taxon>
        <taxon>Pseudomonadati</taxon>
        <taxon>Bacteroidota</taxon>
        <taxon>Bacteroidia</taxon>
        <taxon>Bacteroidales</taxon>
        <taxon>Bacteroidaceae</taxon>
        <taxon>Phocaeicola</taxon>
    </lineage>
</organism>
<dbReference type="AlphaFoldDB" id="A0AAW5N9R3"/>
<keyword evidence="2" id="KW-1185">Reference proteome</keyword>